<reference evidence="1" key="2">
    <citation type="submission" date="2025-09" db="UniProtKB">
        <authorList>
            <consortium name="EnsemblPlants"/>
        </authorList>
    </citation>
    <scope>IDENTIFICATION</scope>
</reference>
<dbReference type="EnsemblPlants" id="AVESA.00010b.r2.2DG0386760.1">
    <property type="protein sequence ID" value="AVESA.00010b.r2.2DG0386760.1.CDS"/>
    <property type="gene ID" value="AVESA.00010b.r2.2DG0386760"/>
</dbReference>
<evidence type="ECO:0000313" key="2">
    <source>
        <dbReference type="Proteomes" id="UP001732700"/>
    </source>
</evidence>
<organism evidence="1 2">
    <name type="scientific">Avena sativa</name>
    <name type="common">Oat</name>
    <dbReference type="NCBI Taxonomy" id="4498"/>
    <lineage>
        <taxon>Eukaryota</taxon>
        <taxon>Viridiplantae</taxon>
        <taxon>Streptophyta</taxon>
        <taxon>Embryophyta</taxon>
        <taxon>Tracheophyta</taxon>
        <taxon>Spermatophyta</taxon>
        <taxon>Magnoliopsida</taxon>
        <taxon>Liliopsida</taxon>
        <taxon>Poales</taxon>
        <taxon>Poaceae</taxon>
        <taxon>BOP clade</taxon>
        <taxon>Pooideae</taxon>
        <taxon>Poodae</taxon>
        <taxon>Poeae</taxon>
        <taxon>Poeae Chloroplast Group 1 (Aveneae type)</taxon>
        <taxon>Aveninae</taxon>
        <taxon>Avena</taxon>
    </lineage>
</organism>
<keyword evidence="2" id="KW-1185">Reference proteome</keyword>
<protein>
    <submittedName>
        <fullName evidence="1">Uncharacterized protein</fullName>
    </submittedName>
</protein>
<name>A0ACD5V637_AVESA</name>
<sequence length="934" mass="105751">MAARVMVSASTGVMNSLLGKLATLMGEEFAKLKNLRKEVKFIRDELGSMNDTLEMLGDVDELDPQTKSWRDTLREMSYDIEDIIDDFMHHVGEKIKYRWFAHKTARLLKSLRSRYQIANRIKEIKALVLETSARRHRYKFDIPLSSYVSIDPRLATLYENAANLVGIEGPMNDLVNWVNDEEKRLKVVSIVGFGGLGKTTLANEVYRSLKGDFDCGAFVPVSQKPDIAKLIHSLLSELGSAPSFHGCELNVLLNTLRKYLQHKRYLIIIDDIWDDKAWRVMKCAFPENDLGSRVITTTRIQGVAKACCSNHCDYILNMKPLSNEDSRCLFLSRIFGSDEACPHHLKDVSVEILKKCGGLPLALISISSMLASEGTDKRERWEHVQNSLGSGTDLTLDGVRQILNLSYRDLPPHLKTCLLYLGMYPEDYTIERSNLERQWIAEGFISKENGQDIVKVRRLSIRLDGASNAQTILPKNISMSQVRSVMFFGRSENTPPLSKFKFLRVLFVDLDHATVNLAGLCKLYQLRYLWIGYLCSYQLPPQIRVLQQLQTLDLVSCSSVPSDIVCLPDLVHLNVDTWLPTGIDKLKSLQHISRFGLLVNNLDNIRGLGELTNLRYLIISCFLYSDDMEARIDALRSSLENLCSLEYLFMGLTGCIDGLVPLSPPPTPYCLETLIMTSNCRFSMVPSWIGELRNLRELQCIVGELLNDGVGVLAELPVLTHLSIIIRRRSIREMIVIFGEGAFPALKRFELRLSSASYLTFLAGAMPKLQRLKLMFNANGGSEQKESAPFGTEHLLALEELSAEIGCCRATESKETCAEYALISAMDMHPSHPHLRIKLFDYKLGFLANNFVFSLASSSCSTKFLTSLDDVGFQERVFHFLSFGNNRRNTTDRHLQTYLCDNSLRWAVVFHSWKIELPICFRLTSFHRTVSIPS</sequence>
<proteinExistence type="predicted"/>
<accession>A0ACD5V637</accession>
<dbReference type="Proteomes" id="UP001732700">
    <property type="component" value="Chromosome 2D"/>
</dbReference>
<evidence type="ECO:0000313" key="1">
    <source>
        <dbReference type="EnsemblPlants" id="AVESA.00010b.r2.2DG0386760.1.CDS"/>
    </source>
</evidence>
<reference evidence="1" key="1">
    <citation type="submission" date="2021-05" db="EMBL/GenBank/DDBJ databases">
        <authorList>
            <person name="Scholz U."/>
            <person name="Mascher M."/>
            <person name="Fiebig A."/>
        </authorList>
    </citation>
    <scope>NUCLEOTIDE SEQUENCE [LARGE SCALE GENOMIC DNA]</scope>
</reference>